<dbReference type="GO" id="GO:0016020">
    <property type="term" value="C:membrane"/>
    <property type="evidence" value="ECO:0007669"/>
    <property type="project" value="UniProtKB-SubCell"/>
</dbReference>
<dbReference type="PANTHER" id="PTHR21461:SF83">
    <property type="entry name" value="GLYCOSYLTRANSFERASE FAMILY 92 PROTEIN"/>
    <property type="match status" value="1"/>
</dbReference>
<name>A0A6J2UCF1_DROLE</name>
<keyword evidence="5" id="KW-0812">Transmembrane</keyword>
<dbReference type="GeneID" id="115632654"/>
<sequence>MVMNRRHLYKILCIVLGLKLGLLSLLYLRSDSILKSQIFKERSVNIDELLIDRRAEPTWEQRLELILEDIPSLPLVEMLAAKDEQQKLKCAPLSKDIEFHNDYWQVAHAENLTYYLFGAYYDCRETVVETPLVRLLAMINERGNTGAVYPKTHCQLWFKSQLQPVIVPVLDHKVIWFWWKAANHFYPTLMECAVPSGEVPAMVSLVLEPCEKATNLLKVFYESAPLFPEQKQLNETTVLEKDGSRPLKFAVCVKTMNFLYTDMSWRLIEWLELMRLLGAEKIVFYNGPMHANMTRVLRHYVDEDRPGFVELRPMSLARGEPNSPVHFHHYALGADNFNSILNEMIPYNDCFYRNMYRYDYIGLFDIDEVIMPLGNFTTWSDLLKFEKQSPDPNPNCKDSASFCFRNAYFPNYEERPKFFQQFPAYFYMLQHVERTREYCDPGDATKCFHSTSYAIGLHNHAPLYWKDRICSARTLDVQYAQLHHYREPDTKSKLLDTVVDDNIWRFQPQLQNRTMAKYRKLGFLPTTRQQRRDEEELQN</sequence>
<dbReference type="EC" id="2.4.1.-" evidence="8"/>
<organism evidence="9 10">
    <name type="scientific">Drosophila lebanonensis</name>
    <name type="common">Fruit fly</name>
    <name type="synonym">Scaptodrosophila lebanonensis</name>
    <dbReference type="NCBI Taxonomy" id="7225"/>
    <lineage>
        <taxon>Eukaryota</taxon>
        <taxon>Metazoa</taxon>
        <taxon>Ecdysozoa</taxon>
        <taxon>Arthropoda</taxon>
        <taxon>Hexapoda</taxon>
        <taxon>Insecta</taxon>
        <taxon>Pterygota</taxon>
        <taxon>Neoptera</taxon>
        <taxon>Endopterygota</taxon>
        <taxon>Diptera</taxon>
        <taxon>Brachycera</taxon>
        <taxon>Muscomorpha</taxon>
        <taxon>Ephydroidea</taxon>
        <taxon>Drosophilidae</taxon>
        <taxon>Scaptodrosophila</taxon>
    </lineage>
</organism>
<evidence type="ECO:0000313" key="10">
    <source>
        <dbReference type="RefSeq" id="XP_030385745.1"/>
    </source>
</evidence>
<evidence type="ECO:0000256" key="6">
    <source>
        <dbReference type="ARBA" id="ARBA00022989"/>
    </source>
</evidence>
<keyword evidence="7" id="KW-0472">Membrane</keyword>
<keyword evidence="9" id="KW-1185">Reference proteome</keyword>
<proteinExistence type="inferred from homology"/>
<dbReference type="Proteomes" id="UP000504634">
    <property type="component" value="Unplaced"/>
</dbReference>
<evidence type="ECO:0000256" key="1">
    <source>
        <dbReference type="ARBA" id="ARBA00004167"/>
    </source>
</evidence>
<protein>
    <recommendedName>
        <fullName evidence="8">Glycosyltransferase family 92 protein</fullName>
        <ecNumber evidence="8">2.4.1.-</ecNumber>
    </recommendedName>
</protein>
<evidence type="ECO:0000256" key="4">
    <source>
        <dbReference type="ARBA" id="ARBA00022679"/>
    </source>
</evidence>
<keyword evidence="6" id="KW-1133">Transmembrane helix</keyword>
<gene>
    <name evidence="10" type="primary">LOC115632654</name>
</gene>
<dbReference type="OrthoDB" id="7917939at2759"/>
<keyword evidence="4 8" id="KW-0808">Transferase</keyword>
<dbReference type="GO" id="GO:0005737">
    <property type="term" value="C:cytoplasm"/>
    <property type="evidence" value="ECO:0007669"/>
    <property type="project" value="TreeGrafter"/>
</dbReference>
<dbReference type="RefSeq" id="XP_030385745.1">
    <property type="nucleotide sequence ID" value="XM_030529885.1"/>
</dbReference>
<dbReference type="PANTHER" id="PTHR21461">
    <property type="entry name" value="GLYCOSYLTRANSFERASE FAMILY 92 PROTEIN"/>
    <property type="match status" value="1"/>
</dbReference>
<evidence type="ECO:0000256" key="5">
    <source>
        <dbReference type="ARBA" id="ARBA00022692"/>
    </source>
</evidence>
<evidence type="ECO:0000256" key="3">
    <source>
        <dbReference type="ARBA" id="ARBA00022676"/>
    </source>
</evidence>
<keyword evidence="3 8" id="KW-0328">Glycosyltransferase</keyword>
<comment type="similarity">
    <text evidence="2 8">Belongs to the glycosyltransferase 92 family.</text>
</comment>
<evidence type="ECO:0000256" key="2">
    <source>
        <dbReference type="ARBA" id="ARBA00007647"/>
    </source>
</evidence>
<dbReference type="GO" id="GO:0016757">
    <property type="term" value="F:glycosyltransferase activity"/>
    <property type="evidence" value="ECO:0007669"/>
    <property type="project" value="UniProtKB-UniRule"/>
</dbReference>
<accession>A0A6J2UCF1</accession>
<dbReference type="InterPro" id="IPR008166">
    <property type="entry name" value="Glyco_transf_92"/>
</dbReference>
<reference evidence="10" key="1">
    <citation type="submission" date="2025-08" db="UniProtKB">
        <authorList>
            <consortium name="RefSeq"/>
        </authorList>
    </citation>
    <scope>IDENTIFICATION</scope>
    <source>
        <strain evidence="10">11010-0011.00</strain>
        <tissue evidence="10">Whole body</tissue>
    </source>
</reference>
<comment type="subcellular location">
    <subcellularLocation>
        <location evidence="1">Membrane</location>
        <topology evidence="1">Single-pass membrane protein</topology>
    </subcellularLocation>
</comment>
<dbReference type="AlphaFoldDB" id="A0A6J2UCF1"/>
<evidence type="ECO:0000313" key="9">
    <source>
        <dbReference type="Proteomes" id="UP000504634"/>
    </source>
</evidence>
<evidence type="ECO:0000256" key="8">
    <source>
        <dbReference type="RuleBase" id="RU366017"/>
    </source>
</evidence>
<dbReference type="Pfam" id="PF01697">
    <property type="entry name" value="Glyco_transf_92"/>
    <property type="match status" value="1"/>
</dbReference>
<evidence type="ECO:0000256" key="7">
    <source>
        <dbReference type="ARBA" id="ARBA00023136"/>
    </source>
</evidence>